<evidence type="ECO:0000313" key="1">
    <source>
        <dbReference type="EMBL" id="KAJ9072080.1"/>
    </source>
</evidence>
<dbReference type="EMBL" id="QTSX02003057">
    <property type="protein sequence ID" value="KAJ9072080.1"/>
    <property type="molecule type" value="Genomic_DNA"/>
</dbReference>
<keyword evidence="2" id="KW-1185">Reference proteome</keyword>
<evidence type="ECO:0000313" key="2">
    <source>
        <dbReference type="Proteomes" id="UP001165960"/>
    </source>
</evidence>
<proteinExistence type="predicted"/>
<comment type="caution">
    <text evidence="1">The sequence shown here is derived from an EMBL/GenBank/DDBJ whole genome shotgun (WGS) entry which is preliminary data.</text>
</comment>
<sequence>MYQVSKVRISPDQYISQLQACTRPSDAVTLFKRSCKTVVSTALASRDPSIEATEDAALYFESVFAQPDSSLRGVFTAVQQCHGTPCPEIVEFFSADNVCK</sequence>
<accession>A0ACC2TBV9</accession>
<protein>
    <submittedName>
        <fullName evidence="1">Uncharacterized protein</fullName>
    </submittedName>
</protein>
<dbReference type="Proteomes" id="UP001165960">
    <property type="component" value="Unassembled WGS sequence"/>
</dbReference>
<gene>
    <name evidence="1" type="ORF">DSO57_1030887</name>
</gene>
<reference evidence="1" key="1">
    <citation type="submission" date="2022-04" db="EMBL/GenBank/DDBJ databases">
        <title>Genome of the entomopathogenic fungus Entomophthora muscae.</title>
        <authorList>
            <person name="Elya C."/>
            <person name="Lovett B.R."/>
            <person name="Lee E."/>
            <person name="Macias A.M."/>
            <person name="Hajek A.E."/>
            <person name="De Bivort B.L."/>
            <person name="Kasson M.T."/>
            <person name="De Fine Licht H.H."/>
            <person name="Stajich J.E."/>
        </authorList>
    </citation>
    <scope>NUCLEOTIDE SEQUENCE</scope>
    <source>
        <strain evidence="1">Berkeley</strain>
    </source>
</reference>
<organism evidence="1 2">
    <name type="scientific">Entomophthora muscae</name>
    <dbReference type="NCBI Taxonomy" id="34485"/>
    <lineage>
        <taxon>Eukaryota</taxon>
        <taxon>Fungi</taxon>
        <taxon>Fungi incertae sedis</taxon>
        <taxon>Zoopagomycota</taxon>
        <taxon>Entomophthoromycotina</taxon>
        <taxon>Entomophthoromycetes</taxon>
        <taxon>Entomophthorales</taxon>
        <taxon>Entomophthoraceae</taxon>
        <taxon>Entomophthora</taxon>
    </lineage>
</organism>
<name>A0ACC2TBV9_9FUNG</name>